<evidence type="ECO:0000256" key="2">
    <source>
        <dbReference type="ARBA" id="ARBA00022448"/>
    </source>
</evidence>
<dbReference type="PROSITE" id="PS00216">
    <property type="entry name" value="SUGAR_TRANSPORT_1"/>
    <property type="match status" value="1"/>
</dbReference>
<keyword evidence="3 6" id="KW-0812">Transmembrane</keyword>
<feature type="transmembrane region" description="Helical" evidence="6">
    <location>
        <begin position="415"/>
        <end position="433"/>
    </location>
</feature>
<dbReference type="PANTHER" id="PTHR23511:SF34">
    <property type="entry name" value="SYNAPTIC VESICLE GLYCOPROTEIN 2"/>
    <property type="match status" value="1"/>
</dbReference>
<dbReference type="InterPro" id="IPR036259">
    <property type="entry name" value="MFS_trans_sf"/>
</dbReference>
<dbReference type="Gene3D" id="1.20.1250.20">
    <property type="entry name" value="MFS general substrate transporter like domains"/>
    <property type="match status" value="1"/>
</dbReference>
<feature type="transmembrane region" description="Helical" evidence="6">
    <location>
        <begin position="164"/>
        <end position="189"/>
    </location>
</feature>
<protein>
    <submittedName>
        <fullName evidence="8">MFS transporter</fullName>
    </submittedName>
</protein>
<evidence type="ECO:0000313" key="8">
    <source>
        <dbReference type="EMBL" id="MFC4127796.1"/>
    </source>
</evidence>
<evidence type="ECO:0000256" key="1">
    <source>
        <dbReference type="ARBA" id="ARBA00004651"/>
    </source>
</evidence>
<dbReference type="RefSeq" id="WP_378553507.1">
    <property type="nucleotide sequence ID" value="NZ_JBHSBA010000015.1"/>
</dbReference>
<comment type="caution">
    <text evidence="8">The sequence shown here is derived from an EMBL/GenBank/DDBJ whole genome shotgun (WGS) entry which is preliminary data.</text>
</comment>
<dbReference type="InterPro" id="IPR005829">
    <property type="entry name" value="Sugar_transporter_CS"/>
</dbReference>
<dbReference type="InterPro" id="IPR005828">
    <property type="entry name" value="MFS_sugar_transport-like"/>
</dbReference>
<evidence type="ECO:0000256" key="4">
    <source>
        <dbReference type="ARBA" id="ARBA00022989"/>
    </source>
</evidence>
<reference evidence="9" key="1">
    <citation type="journal article" date="2019" name="Int. J. Syst. Evol. Microbiol.">
        <title>The Global Catalogue of Microorganisms (GCM) 10K type strain sequencing project: providing services to taxonomists for standard genome sequencing and annotation.</title>
        <authorList>
            <consortium name="The Broad Institute Genomics Platform"/>
            <consortium name="The Broad Institute Genome Sequencing Center for Infectious Disease"/>
            <person name="Wu L."/>
            <person name="Ma J."/>
        </authorList>
    </citation>
    <scope>NUCLEOTIDE SEQUENCE [LARGE SCALE GENOMIC DNA]</scope>
    <source>
        <strain evidence="9">CGMCC 4.7204</strain>
    </source>
</reference>
<evidence type="ECO:0000313" key="9">
    <source>
        <dbReference type="Proteomes" id="UP001595767"/>
    </source>
</evidence>
<evidence type="ECO:0000256" key="3">
    <source>
        <dbReference type="ARBA" id="ARBA00022692"/>
    </source>
</evidence>
<keyword evidence="9" id="KW-1185">Reference proteome</keyword>
<dbReference type="Proteomes" id="UP001595767">
    <property type="component" value="Unassembled WGS sequence"/>
</dbReference>
<dbReference type="PROSITE" id="PS50850">
    <property type="entry name" value="MFS"/>
    <property type="match status" value="1"/>
</dbReference>
<sequence>MLDPKLSTTDTVTITPPSSPSLIAARIDRIPFGRFHTRLMSQLGAGTFFDGFDAMTIAVVLPLIVKSFGISLAEAGLIISAGYVGQWIGMLLAGALADRVGRRRPFIISLVLFGGMSLACAFAWNETSLLVFRLVQGLGLGAEIPIAAILLSEYLGRHGRGRSFGIYQSLFAWGIFFAPLTALAATSAFGPETGWRVLLAIGALPLVIAAWAYFALPESARWLAVKGRAAEADSYVRAMEDDAARHGTELQKPEEPSTQTEDTFRFSELLSPAYRARTLMLAVVWFATFFVNYGCLSWLPTMYVQVGRLPQSQSLLLAIVTSGLQLVVIYIVVSLIDRVGRRPLLIAGLAVAAIGALYGFIAIGLLGHTSWQIMFVSGCTMVVGTTVPAVFLYLYTSELYPTRMRGWATSATASLNKLASIIAPTIFGFMLSGHGGTPAVFTALGVAAAIALAAVAFGAIETRNRSLEETSA</sequence>
<dbReference type="EMBL" id="JBHSBA010000015">
    <property type="protein sequence ID" value="MFC4127796.1"/>
    <property type="molecule type" value="Genomic_DNA"/>
</dbReference>
<feature type="transmembrane region" description="Helical" evidence="6">
    <location>
        <begin position="343"/>
        <end position="367"/>
    </location>
</feature>
<feature type="transmembrane region" description="Helical" evidence="6">
    <location>
        <begin position="373"/>
        <end position="395"/>
    </location>
</feature>
<dbReference type="PROSITE" id="PS00217">
    <property type="entry name" value="SUGAR_TRANSPORT_2"/>
    <property type="match status" value="1"/>
</dbReference>
<proteinExistence type="predicted"/>
<dbReference type="InterPro" id="IPR020846">
    <property type="entry name" value="MFS_dom"/>
</dbReference>
<feature type="domain" description="Major facilitator superfamily (MFS) profile" evidence="7">
    <location>
        <begin position="39"/>
        <end position="463"/>
    </location>
</feature>
<organism evidence="8 9">
    <name type="scientific">Nocardia rhizosphaerae</name>
    <dbReference type="NCBI Taxonomy" id="1691571"/>
    <lineage>
        <taxon>Bacteria</taxon>
        <taxon>Bacillati</taxon>
        <taxon>Actinomycetota</taxon>
        <taxon>Actinomycetes</taxon>
        <taxon>Mycobacteriales</taxon>
        <taxon>Nocardiaceae</taxon>
        <taxon>Nocardia</taxon>
    </lineage>
</organism>
<comment type="subcellular location">
    <subcellularLocation>
        <location evidence="1">Cell membrane</location>
        <topology evidence="1">Multi-pass membrane protein</topology>
    </subcellularLocation>
</comment>
<keyword evidence="5 6" id="KW-0472">Membrane</keyword>
<dbReference type="PANTHER" id="PTHR23511">
    <property type="entry name" value="SYNAPTIC VESICLE GLYCOPROTEIN 2"/>
    <property type="match status" value="1"/>
</dbReference>
<evidence type="ECO:0000256" key="5">
    <source>
        <dbReference type="ARBA" id="ARBA00023136"/>
    </source>
</evidence>
<feature type="transmembrane region" description="Helical" evidence="6">
    <location>
        <begin position="315"/>
        <end position="336"/>
    </location>
</feature>
<accession>A0ABV8LAB2</accession>
<feature type="transmembrane region" description="Helical" evidence="6">
    <location>
        <begin position="130"/>
        <end position="152"/>
    </location>
</feature>
<evidence type="ECO:0000256" key="6">
    <source>
        <dbReference type="SAM" id="Phobius"/>
    </source>
</evidence>
<dbReference type="Pfam" id="PF00083">
    <property type="entry name" value="Sugar_tr"/>
    <property type="match status" value="1"/>
</dbReference>
<gene>
    <name evidence="8" type="ORF">ACFOW8_22990</name>
</gene>
<feature type="transmembrane region" description="Helical" evidence="6">
    <location>
        <begin position="439"/>
        <end position="460"/>
    </location>
</feature>
<feature type="transmembrane region" description="Helical" evidence="6">
    <location>
        <begin position="279"/>
        <end position="303"/>
    </location>
</feature>
<keyword evidence="4 6" id="KW-1133">Transmembrane helix</keyword>
<dbReference type="CDD" id="cd17316">
    <property type="entry name" value="MFS_SV2_like"/>
    <property type="match status" value="1"/>
</dbReference>
<dbReference type="SUPFAM" id="SSF103473">
    <property type="entry name" value="MFS general substrate transporter"/>
    <property type="match status" value="1"/>
</dbReference>
<feature type="transmembrane region" description="Helical" evidence="6">
    <location>
        <begin position="43"/>
        <end position="65"/>
    </location>
</feature>
<feature type="transmembrane region" description="Helical" evidence="6">
    <location>
        <begin position="106"/>
        <end position="124"/>
    </location>
</feature>
<feature type="transmembrane region" description="Helical" evidence="6">
    <location>
        <begin position="77"/>
        <end position="97"/>
    </location>
</feature>
<keyword evidence="2" id="KW-0813">Transport</keyword>
<evidence type="ECO:0000259" key="7">
    <source>
        <dbReference type="PROSITE" id="PS50850"/>
    </source>
</evidence>
<feature type="transmembrane region" description="Helical" evidence="6">
    <location>
        <begin position="195"/>
        <end position="216"/>
    </location>
</feature>
<name>A0ABV8LAB2_9NOCA</name>